<evidence type="ECO:0000256" key="8">
    <source>
        <dbReference type="ARBA" id="ARBA00072277"/>
    </source>
</evidence>
<dbReference type="GO" id="GO:0019363">
    <property type="term" value="P:pyridine nucleotide biosynthetic process"/>
    <property type="evidence" value="ECO:0007669"/>
    <property type="project" value="UniProtKB-KW"/>
</dbReference>
<evidence type="ECO:0000256" key="2">
    <source>
        <dbReference type="ARBA" id="ARBA00022642"/>
    </source>
</evidence>
<dbReference type="InterPro" id="IPR000868">
    <property type="entry name" value="Isochorismatase-like_dom"/>
</dbReference>
<keyword evidence="11" id="KW-1185">Reference proteome</keyword>
<reference evidence="10 11" key="1">
    <citation type="submission" date="2020-02" db="EMBL/GenBank/DDBJ databases">
        <title>complete genome sequence of Rhodobacteraceae bacterium.</title>
        <authorList>
            <person name="Park J."/>
            <person name="Kim Y.-S."/>
            <person name="Kim K.-H."/>
        </authorList>
    </citation>
    <scope>NUCLEOTIDE SEQUENCE [LARGE SCALE GENOMIC DNA]</scope>
    <source>
        <strain evidence="10 11">RR4-56</strain>
    </source>
</reference>
<dbReference type="RefSeq" id="WP_165099175.1">
    <property type="nucleotide sequence ID" value="NZ_CP049056.1"/>
</dbReference>
<protein>
    <recommendedName>
        <fullName evidence="8">Nicotinamidase</fullName>
        <ecNumber evidence="6">3.5.1.19</ecNumber>
    </recommendedName>
    <alternativeName>
        <fullName evidence="7">Nicotinamide deamidase</fullName>
    </alternativeName>
</protein>
<dbReference type="GO" id="GO:0008936">
    <property type="term" value="F:nicotinamidase activity"/>
    <property type="evidence" value="ECO:0007669"/>
    <property type="project" value="UniProtKB-EC"/>
</dbReference>
<feature type="domain" description="Isochorismatase-like" evidence="9">
    <location>
        <begin position="4"/>
        <end position="201"/>
    </location>
</feature>
<proteinExistence type="inferred from homology"/>
<comment type="similarity">
    <text evidence="1">Belongs to the isochorismatase family.</text>
</comment>
<evidence type="ECO:0000256" key="3">
    <source>
        <dbReference type="ARBA" id="ARBA00022723"/>
    </source>
</evidence>
<dbReference type="FunFam" id="3.40.50.850:FF:000006">
    <property type="entry name" value="Bifunctional pyrazinamidase/nicotinamidase"/>
    <property type="match status" value="1"/>
</dbReference>
<keyword evidence="2" id="KW-0662">Pyridine nucleotide biosynthesis</keyword>
<dbReference type="KEGG" id="hdh:G5B40_12605"/>
<dbReference type="Gene3D" id="3.40.50.850">
    <property type="entry name" value="Isochorismatase-like"/>
    <property type="match status" value="1"/>
</dbReference>
<dbReference type="AlphaFoldDB" id="A0A7L5C241"/>
<dbReference type="InterPro" id="IPR052347">
    <property type="entry name" value="Isochorismatase_Nicotinamidase"/>
</dbReference>
<accession>A0A7L5C241</accession>
<evidence type="ECO:0000313" key="10">
    <source>
        <dbReference type="EMBL" id="QIE56224.1"/>
    </source>
</evidence>
<evidence type="ECO:0000259" key="9">
    <source>
        <dbReference type="Pfam" id="PF00857"/>
    </source>
</evidence>
<keyword evidence="3" id="KW-0479">Metal-binding</keyword>
<name>A0A7L5C241_9RHOB</name>
<keyword evidence="4 10" id="KW-0378">Hydrolase</keyword>
<sequence>MTGTALIVIDVQNDFCPGGALAVRDGDAVVSPINALSAQYPLRVLTQDWHPADHSSFADNHAGAAPFSTIEADYGPQVLWPAHCVQGTPGAAFHESLRTDADLIIRKGFRAAIDSYSAFFENDHETPTGLAGYLRERGVGALVLCGLATDFCVRFSAVDAAKLGFEATVVEDACRGIDLDGSLAAAWEEMREAGVRRATVAELL</sequence>
<organism evidence="10 11">
    <name type="scientific">Pikeienuella piscinae</name>
    <dbReference type="NCBI Taxonomy" id="2748098"/>
    <lineage>
        <taxon>Bacteria</taxon>
        <taxon>Pseudomonadati</taxon>
        <taxon>Pseudomonadota</taxon>
        <taxon>Alphaproteobacteria</taxon>
        <taxon>Rhodobacterales</taxon>
        <taxon>Paracoccaceae</taxon>
        <taxon>Pikeienuella</taxon>
    </lineage>
</organism>
<dbReference type="EMBL" id="CP049056">
    <property type="protein sequence ID" value="QIE56224.1"/>
    <property type="molecule type" value="Genomic_DNA"/>
</dbReference>
<dbReference type="PANTHER" id="PTHR11080">
    <property type="entry name" value="PYRAZINAMIDASE/NICOTINAMIDASE"/>
    <property type="match status" value="1"/>
</dbReference>
<evidence type="ECO:0000256" key="6">
    <source>
        <dbReference type="ARBA" id="ARBA00039017"/>
    </source>
</evidence>
<dbReference type="PANTHER" id="PTHR11080:SF2">
    <property type="entry name" value="LD05707P"/>
    <property type="match status" value="1"/>
</dbReference>
<evidence type="ECO:0000256" key="5">
    <source>
        <dbReference type="ARBA" id="ARBA00037900"/>
    </source>
</evidence>
<dbReference type="InterPro" id="IPR036380">
    <property type="entry name" value="Isochorismatase-like_sf"/>
</dbReference>
<dbReference type="EC" id="3.5.1.19" evidence="6"/>
<gene>
    <name evidence="10" type="primary">pncA</name>
    <name evidence="10" type="ORF">G5B40_12605</name>
</gene>
<dbReference type="SUPFAM" id="SSF52499">
    <property type="entry name" value="Isochorismatase-like hydrolases"/>
    <property type="match status" value="1"/>
</dbReference>
<dbReference type="GO" id="GO:0046872">
    <property type="term" value="F:metal ion binding"/>
    <property type="evidence" value="ECO:0007669"/>
    <property type="project" value="UniProtKB-KW"/>
</dbReference>
<evidence type="ECO:0000256" key="4">
    <source>
        <dbReference type="ARBA" id="ARBA00022801"/>
    </source>
</evidence>
<dbReference type="Proteomes" id="UP000503336">
    <property type="component" value="Chromosome"/>
</dbReference>
<dbReference type="NCBIfam" id="NF008623">
    <property type="entry name" value="PRK11609.1"/>
    <property type="match status" value="1"/>
</dbReference>
<evidence type="ECO:0000256" key="1">
    <source>
        <dbReference type="ARBA" id="ARBA00006336"/>
    </source>
</evidence>
<evidence type="ECO:0000313" key="11">
    <source>
        <dbReference type="Proteomes" id="UP000503336"/>
    </source>
</evidence>
<dbReference type="Pfam" id="PF00857">
    <property type="entry name" value="Isochorismatase"/>
    <property type="match status" value="1"/>
</dbReference>
<evidence type="ECO:0000256" key="7">
    <source>
        <dbReference type="ARBA" id="ARBA00043224"/>
    </source>
</evidence>
<dbReference type="CDD" id="cd01011">
    <property type="entry name" value="nicotinamidase"/>
    <property type="match status" value="1"/>
</dbReference>
<comment type="pathway">
    <text evidence="5">Cofactor biosynthesis; nicotinate biosynthesis; nicotinate from nicotinamide: step 1/1.</text>
</comment>